<evidence type="ECO:0000313" key="1">
    <source>
        <dbReference type="EMBL" id="PON31497.1"/>
    </source>
</evidence>
<sequence>MNSSFGLLRKRGQPTKADQTFYAVTERGQPIVADPTPRLRRQKIIPGYRGKGSAKVADHTHYSYKSARTLGLTLLADDPRKRAKDKLLCKAKTCQQTQKLLAHWDSRRPSTTREN</sequence>
<gene>
    <name evidence="1" type="ORF">PanWU01x14_369460</name>
</gene>
<feature type="non-terminal residue" evidence="1">
    <location>
        <position position="115"/>
    </location>
</feature>
<dbReference type="AlphaFoldDB" id="A0A2P5A4M5"/>
<name>A0A2P5A4M5_PARAD</name>
<dbReference type="EMBL" id="JXTB01001023">
    <property type="protein sequence ID" value="PON31497.1"/>
    <property type="molecule type" value="Genomic_DNA"/>
</dbReference>
<evidence type="ECO:0000313" key="2">
    <source>
        <dbReference type="Proteomes" id="UP000237105"/>
    </source>
</evidence>
<comment type="caution">
    <text evidence="1">The sequence shown here is derived from an EMBL/GenBank/DDBJ whole genome shotgun (WGS) entry which is preliminary data.</text>
</comment>
<organism evidence="1 2">
    <name type="scientific">Parasponia andersonii</name>
    <name type="common">Sponia andersonii</name>
    <dbReference type="NCBI Taxonomy" id="3476"/>
    <lineage>
        <taxon>Eukaryota</taxon>
        <taxon>Viridiplantae</taxon>
        <taxon>Streptophyta</taxon>
        <taxon>Embryophyta</taxon>
        <taxon>Tracheophyta</taxon>
        <taxon>Spermatophyta</taxon>
        <taxon>Magnoliopsida</taxon>
        <taxon>eudicotyledons</taxon>
        <taxon>Gunneridae</taxon>
        <taxon>Pentapetalae</taxon>
        <taxon>rosids</taxon>
        <taxon>fabids</taxon>
        <taxon>Rosales</taxon>
        <taxon>Cannabaceae</taxon>
        <taxon>Parasponia</taxon>
    </lineage>
</organism>
<protein>
    <submittedName>
        <fullName evidence="1">Uncharacterized protein</fullName>
    </submittedName>
</protein>
<accession>A0A2P5A4M5</accession>
<reference evidence="2" key="1">
    <citation type="submission" date="2016-06" db="EMBL/GenBank/DDBJ databases">
        <title>Parallel loss of symbiosis genes in relatives of nitrogen-fixing non-legume Parasponia.</title>
        <authorList>
            <person name="Van Velzen R."/>
            <person name="Holmer R."/>
            <person name="Bu F."/>
            <person name="Rutten L."/>
            <person name="Van Zeijl A."/>
            <person name="Liu W."/>
            <person name="Santuari L."/>
            <person name="Cao Q."/>
            <person name="Sharma T."/>
            <person name="Shen D."/>
            <person name="Roswanjaya Y."/>
            <person name="Wardhani T."/>
            <person name="Kalhor M.S."/>
            <person name="Jansen J."/>
            <person name="Van den Hoogen J."/>
            <person name="Gungor B."/>
            <person name="Hartog M."/>
            <person name="Hontelez J."/>
            <person name="Verver J."/>
            <person name="Yang W.-C."/>
            <person name="Schijlen E."/>
            <person name="Repin R."/>
            <person name="Schilthuizen M."/>
            <person name="Schranz E."/>
            <person name="Heidstra R."/>
            <person name="Miyata K."/>
            <person name="Fedorova E."/>
            <person name="Kohlen W."/>
            <person name="Bisseling T."/>
            <person name="Smit S."/>
            <person name="Geurts R."/>
        </authorList>
    </citation>
    <scope>NUCLEOTIDE SEQUENCE [LARGE SCALE GENOMIC DNA]</scope>
    <source>
        <strain evidence="2">cv. WU1-14</strain>
    </source>
</reference>
<dbReference type="Proteomes" id="UP000237105">
    <property type="component" value="Unassembled WGS sequence"/>
</dbReference>
<proteinExistence type="predicted"/>
<keyword evidence="2" id="KW-1185">Reference proteome</keyword>